<sequence>KAEILEPVIAKGYPKEEDFRALERLADEILRKHKDIAVIP</sequence>
<organism evidence="1 2">
    <name type="scientific">Aerophobetes bacterium</name>
    <dbReference type="NCBI Taxonomy" id="2030807"/>
    <lineage>
        <taxon>Bacteria</taxon>
        <taxon>Candidatus Aerophobota</taxon>
    </lineage>
</organism>
<evidence type="ECO:0000313" key="1">
    <source>
        <dbReference type="EMBL" id="RLE14878.1"/>
    </source>
</evidence>
<protein>
    <submittedName>
        <fullName evidence="1">FprA family A-type flavoprotein</fullName>
    </submittedName>
</protein>
<name>A0A662DJ07_UNCAE</name>
<dbReference type="EMBL" id="QMQA01000025">
    <property type="protein sequence ID" value="RLE14878.1"/>
    <property type="molecule type" value="Genomic_DNA"/>
</dbReference>
<dbReference type="Proteomes" id="UP000280417">
    <property type="component" value="Unassembled WGS sequence"/>
</dbReference>
<feature type="non-terminal residue" evidence="1">
    <location>
        <position position="1"/>
    </location>
</feature>
<gene>
    <name evidence="1" type="ORF">DRJ04_01480</name>
</gene>
<accession>A0A662DJ07</accession>
<proteinExistence type="predicted"/>
<reference evidence="1 2" key="1">
    <citation type="submission" date="2018-06" db="EMBL/GenBank/DDBJ databases">
        <title>Extensive metabolic versatility and redundancy in microbially diverse, dynamic hydrothermal sediments.</title>
        <authorList>
            <person name="Dombrowski N."/>
            <person name="Teske A."/>
            <person name="Baker B.J."/>
        </authorList>
    </citation>
    <scope>NUCLEOTIDE SEQUENCE [LARGE SCALE GENOMIC DNA]</scope>
    <source>
        <strain evidence="1">B3_G15</strain>
    </source>
</reference>
<dbReference type="AlphaFoldDB" id="A0A662DJ07"/>
<evidence type="ECO:0000313" key="2">
    <source>
        <dbReference type="Proteomes" id="UP000280417"/>
    </source>
</evidence>
<comment type="caution">
    <text evidence="1">The sequence shown here is derived from an EMBL/GenBank/DDBJ whole genome shotgun (WGS) entry which is preliminary data.</text>
</comment>